<sequence>MSTDSTPMRILFLSSDTGGGHRASAESLGAQFEKIFPGSTYELLDIVKEHSSAPFNGLESWYQHLSSNPKQWNMVYKISNSPPVERIVKAHLKLTTERSVRKRILSHEPDVVISVHPLMNNVPVTSCAKISSETGRHLPMFTVVTDLGSGHCTWFDNGVEKMFIGSARIKELAMKRGKVPEDKIELSGLPIRHDFAMQADFLGEEGRSSLQGNIHQLQTRKKLGIIADAEDETYRKVILVMGGGEGVGSLSSIVDALYIELKSKNIVSTIVVICGRNIVLKESFEQRDWNNLMLSLETKDTDTNLPPKKKTGIISKFTTSSIEMLSKKGKQFLKDRSGSVDEIDEQCEEEKKQDGNDLAEIIPQQESQVKVEPLGFITNMAEYMVAADVLVTKAGPGTIAEAASVGLPVMLTSFLPGQEEGNVDFVLEKKFGEYRTDAEPNNVASGVSSWLQDPDLMVQMSNSARDAGNPNAARDIVRKIGTSVLRWKEHHPNLEIDAETNK</sequence>
<dbReference type="InterPro" id="IPR009695">
    <property type="entry name" value="Diacylglyc_glucosyltr_N"/>
</dbReference>
<evidence type="ECO:0000256" key="5">
    <source>
        <dbReference type="ARBA" id="ARBA00046299"/>
    </source>
</evidence>
<dbReference type="GO" id="GO:0009247">
    <property type="term" value="P:glycolipid biosynthetic process"/>
    <property type="evidence" value="ECO:0007669"/>
    <property type="project" value="InterPro"/>
</dbReference>
<evidence type="ECO:0000256" key="2">
    <source>
        <dbReference type="ARBA" id="ARBA00012615"/>
    </source>
</evidence>
<accession>A0A7S3V9Q3</accession>
<gene>
    <name evidence="8" type="ORF">CDEB00056_LOCUS10927</name>
</gene>
<keyword evidence="4" id="KW-0808">Transferase</keyword>
<dbReference type="InterPro" id="IPR007235">
    <property type="entry name" value="Glyco_trans_28_C"/>
</dbReference>
<dbReference type="PANTHER" id="PTHR43025:SF3">
    <property type="entry name" value="MONOGALACTOSYLDIACYLGLYCEROL SYNTHASE 1, CHLOROPLASTIC"/>
    <property type="match status" value="1"/>
</dbReference>
<organism evidence="8">
    <name type="scientific">Chaetoceros debilis</name>
    <dbReference type="NCBI Taxonomy" id="122233"/>
    <lineage>
        <taxon>Eukaryota</taxon>
        <taxon>Sar</taxon>
        <taxon>Stramenopiles</taxon>
        <taxon>Ochrophyta</taxon>
        <taxon>Bacillariophyta</taxon>
        <taxon>Coscinodiscophyceae</taxon>
        <taxon>Chaetocerotophycidae</taxon>
        <taxon>Chaetocerotales</taxon>
        <taxon>Chaetocerotaceae</taxon>
        <taxon>Chaetoceros</taxon>
    </lineage>
</organism>
<dbReference type="AlphaFoldDB" id="A0A7S3V9Q3"/>
<dbReference type="GO" id="GO:0031969">
    <property type="term" value="C:chloroplast membrane"/>
    <property type="evidence" value="ECO:0007669"/>
    <property type="project" value="UniProtKB-SubCell"/>
</dbReference>
<dbReference type="EC" id="2.4.1.46" evidence="2"/>
<protein>
    <recommendedName>
        <fullName evidence="2">monogalactosyldiacylglycerol synthase</fullName>
        <ecNumber evidence="2">2.4.1.46</ecNumber>
    </recommendedName>
</protein>
<evidence type="ECO:0000259" key="6">
    <source>
        <dbReference type="Pfam" id="PF04101"/>
    </source>
</evidence>
<proteinExistence type="inferred from homology"/>
<dbReference type="InterPro" id="IPR050519">
    <property type="entry name" value="Glycosyltransf_28_UgtP"/>
</dbReference>
<reference evidence="8" key="1">
    <citation type="submission" date="2021-01" db="EMBL/GenBank/DDBJ databases">
        <authorList>
            <person name="Corre E."/>
            <person name="Pelletier E."/>
            <person name="Niang G."/>
            <person name="Scheremetjew M."/>
            <person name="Finn R."/>
            <person name="Kale V."/>
            <person name="Holt S."/>
            <person name="Cochrane G."/>
            <person name="Meng A."/>
            <person name="Brown T."/>
            <person name="Cohen L."/>
        </authorList>
    </citation>
    <scope>NUCLEOTIDE SEQUENCE</scope>
    <source>
        <strain evidence="8">MM31A-1</strain>
    </source>
</reference>
<dbReference type="GO" id="GO:0046509">
    <property type="term" value="F:1,2-diacylglycerol 3-beta-galactosyltransferase activity"/>
    <property type="evidence" value="ECO:0007669"/>
    <property type="project" value="UniProtKB-EC"/>
</dbReference>
<dbReference type="Pfam" id="PF06925">
    <property type="entry name" value="MGDG_synth"/>
    <property type="match status" value="1"/>
</dbReference>
<evidence type="ECO:0000259" key="7">
    <source>
        <dbReference type="Pfam" id="PF06925"/>
    </source>
</evidence>
<keyword evidence="3" id="KW-0328">Glycosyltransferase</keyword>
<evidence type="ECO:0000313" key="8">
    <source>
        <dbReference type="EMBL" id="CAE0466075.1"/>
    </source>
</evidence>
<name>A0A7S3V9Q3_9STRA</name>
<feature type="domain" description="Diacylglycerol glucosyltransferase N-terminal" evidence="7">
    <location>
        <begin position="21"/>
        <end position="191"/>
    </location>
</feature>
<comment type="similarity">
    <text evidence="1">Belongs to the glycosyltransferase 28 family.</text>
</comment>
<dbReference type="PANTHER" id="PTHR43025">
    <property type="entry name" value="MONOGALACTOSYLDIACYLGLYCEROL SYNTHASE"/>
    <property type="match status" value="1"/>
</dbReference>
<feature type="domain" description="Glycosyl transferase family 28 C-terminal" evidence="6">
    <location>
        <begin position="355"/>
        <end position="413"/>
    </location>
</feature>
<evidence type="ECO:0000256" key="4">
    <source>
        <dbReference type="ARBA" id="ARBA00022679"/>
    </source>
</evidence>
<evidence type="ECO:0000256" key="1">
    <source>
        <dbReference type="ARBA" id="ARBA00006962"/>
    </source>
</evidence>
<dbReference type="Gene3D" id="3.40.50.2000">
    <property type="entry name" value="Glycogen Phosphorylase B"/>
    <property type="match status" value="1"/>
</dbReference>
<evidence type="ECO:0000256" key="3">
    <source>
        <dbReference type="ARBA" id="ARBA00022676"/>
    </source>
</evidence>
<dbReference type="EMBL" id="HBIO01014106">
    <property type="protein sequence ID" value="CAE0466075.1"/>
    <property type="molecule type" value="Transcribed_RNA"/>
</dbReference>
<dbReference type="SUPFAM" id="SSF53756">
    <property type="entry name" value="UDP-Glycosyltransferase/glycogen phosphorylase"/>
    <property type="match status" value="1"/>
</dbReference>
<comment type="subcellular location">
    <subcellularLocation>
        <location evidence="5">Plastid</location>
        <location evidence="5">Chloroplast membrane</location>
    </subcellularLocation>
</comment>
<dbReference type="Pfam" id="PF04101">
    <property type="entry name" value="Glyco_tran_28_C"/>
    <property type="match status" value="1"/>
</dbReference>